<comment type="subcellular location">
    <subcellularLocation>
        <location evidence="1">Nucleus</location>
    </subcellularLocation>
</comment>
<organism evidence="8 9">
    <name type="scientific">Geodia barretti</name>
    <name type="common">Barrett's horny sponge</name>
    <dbReference type="NCBI Taxonomy" id="519541"/>
    <lineage>
        <taxon>Eukaryota</taxon>
        <taxon>Metazoa</taxon>
        <taxon>Porifera</taxon>
        <taxon>Demospongiae</taxon>
        <taxon>Heteroscleromorpha</taxon>
        <taxon>Tetractinellida</taxon>
        <taxon>Astrophorina</taxon>
        <taxon>Geodiidae</taxon>
        <taxon>Geodia</taxon>
    </lineage>
</organism>
<dbReference type="EMBL" id="CASHTH010004453">
    <property type="protein sequence ID" value="CAI8057498.1"/>
    <property type="molecule type" value="Genomic_DNA"/>
</dbReference>
<feature type="region of interest" description="Disordered" evidence="6">
    <location>
        <begin position="222"/>
        <end position="248"/>
    </location>
</feature>
<evidence type="ECO:0000313" key="9">
    <source>
        <dbReference type="Proteomes" id="UP001174909"/>
    </source>
</evidence>
<dbReference type="SUPFAM" id="SSF57667">
    <property type="entry name" value="beta-beta-alpha zinc fingers"/>
    <property type="match status" value="1"/>
</dbReference>
<keyword evidence="2" id="KW-0805">Transcription regulation</keyword>
<dbReference type="PROSITE" id="PS00028">
    <property type="entry name" value="ZINC_FINGER_C2H2_1"/>
    <property type="match status" value="1"/>
</dbReference>
<evidence type="ECO:0000256" key="3">
    <source>
        <dbReference type="ARBA" id="ARBA00023163"/>
    </source>
</evidence>
<dbReference type="GO" id="GO:0005634">
    <property type="term" value="C:nucleus"/>
    <property type="evidence" value="ECO:0007669"/>
    <property type="project" value="UniProtKB-SubCell"/>
</dbReference>
<keyword evidence="9" id="KW-1185">Reference proteome</keyword>
<keyword evidence="4" id="KW-0539">Nucleus</keyword>
<evidence type="ECO:0000313" key="8">
    <source>
        <dbReference type="EMBL" id="CAI8057498.1"/>
    </source>
</evidence>
<dbReference type="Gene3D" id="3.30.160.60">
    <property type="entry name" value="Classic Zinc Finger"/>
    <property type="match status" value="1"/>
</dbReference>
<evidence type="ECO:0000256" key="6">
    <source>
        <dbReference type="SAM" id="MobiDB-lite"/>
    </source>
</evidence>
<evidence type="ECO:0000256" key="4">
    <source>
        <dbReference type="ARBA" id="ARBA00023242"/>
    </source>
</evidence>
<keyword evidence="5" id="KW-0863">Zinc-finger</keyword>
<keyword evidence="3" id="KW-0804">Transcription</keyword>
<dbReference type="Proteomes" id="UP001174909">
    <property type="component" value="Unassembled WGS sequence"/>
</dbReference>
<dbReference type="InterPro" id="IPR051027">
    <property type="entry name" value="bZIP_transcription_factors"/>
</dbReference>
<proteinExistence type="predicted"/>
<evidence type="ECO:0000256" key="5">
    <source>
        <dbReference type="PROSITE-ProRule" id="PRU00042"/>
    </source>
</evidence>
<keyword evidence="5" id="KW-0479">Metal-binding</keyword>
<dbReference type="PANTHER" id="PTHR19304">
    <property type="entry name" value="CYCLIC-AMP RESPONSE ELEMENT BINDING PROTEIN"/>
    <property type="match status" value="1"/>
</dbReference>
<comment type="caution">
    <text evidence="8">The sequence shown here is derived from an EMBL/GenBank/DDBJ whole genome shotgun (WGS) entry which is preliminary data.</text>
</comment>
<dbReference type="AlphaFoldDB" id="A0AA35U0P3"/>
<dbReference type="InterPro" id="IPR036236">
    <property type="entry name" value="Znf_C2H2_sf"/>
</dbReference>
<dbReference type="SMART" id="SM00355">
    <property type="entry name" value="ZnF_C2H2"/>
    <property type="match status" value="1"/>
</dbReference>
<protein>
    <submittedName>
        <fullName evidence="8">Cyclic AMP-dependent transcription factor ATF-2</fullName>
    </submittedName>
</protein>
<keyword evidence="5" id="KW-0862">Zinc</keyword>
<sequence>MTTENDKPFQCMFEGCGQRFSNNDHLAVHRQKHEFSLKFGIASKTGEALLVDQTPTPTRFLRNVEESGLFQELADNPFDQVQQLYLATVQLPTKKQQKGHLILEFEKSKNGADKQTSVGEAAKVPHPSAEPVTVTTGTSTITIAGISMAPPPSVANPDKPVPMATAPPHMTTASVFTKQLKEQQKYLEAQIASMANQQLNSPDLLSALKAIQQGDCLGKDSGKQLATSPPLFTAPTAVPDHIANPGRK</sequence>
<dbReference type="PROSITE" id="PS50157">
    <property type="entry name" value="ZINC_FINGER_C2H2_2"/>
    <property type="match status" value="1"/>
</dbReference>
<accession>A0AA35U0P3</accession>
<evidence type="ECO:0000259" key="7">
    <source>
        <dbReference type="PROSITE" id="PS50157"/>
    </source>
</evidence>
<dbReference type="InterPro" id="IPR013087">
    <property type="entry name" value="Znf_C2H2_type"/>
</dbReference>
<dbReference type="GO" id="GO:0008270">
    <property type="term" value="F:zinc ion binding"/>
    <property type="evidence" value="ECO:0007669"/>
    <property type="project" value="UniProtKB-KW"/>
</dbReference>
<name>A0AA35U0P3_GEOBA</name>
<reference evidence="8" key="1">
    <citation type="submission" date="2023-03" db="EMBL/GenBank/DDBJ databases">
        <authorList>
            <person name="Steffen K."/>
            <person name="Cardenas P."/>
        </authorList>
    </citation>
    <scope>NUCLEOTIDE SEQUENCE</scope>
</reference>
<evidence type="ECO:0000256" key="2">
    <source>
        <dbReference type="ARBA" id="ARBA00023015"/>
    </source>
</evidence>
<gene>
    <name evidence="8" type="ORF">GBAR_LOCUS31344</name>
</gene>
<evidence type="ECO:0000256" key="1">
    <source>
        <dbReference type="ARBA" id="ARBA00004123"/>
    </source>
</evidence>
<feature type="domain" description="C2H2-type" evidence="7">
    <location>
        <begin position="9"/>
        <end position="33"/>
    </location>
</feature>